<feature type="domain" description="Endonuclease GajA/Old nuclease/RecF-like AAA" evidence="1">
    <location>
        <begin position="1"/>
        <end position="367"/>
    </location>
</feature>
<dbReference type="InterPro" id="IPR041685">
    <property type="entry name" value="AAA_GajA/Old/RecF-like"/>
</dbReference>
<proteinExistence type="predicted"/>
<gene>
    <name evidence="3" type="ORF">QEH59_06350</name>
</gene>
<evidence type="ECO:0000313" key="3">
    <source>
        <dbReference type="EMBL" id="MDQ8194036.1"/>
    </source>
</evidence>
<dbReference type="InterPro" id="IPR034139">
    <property type="entry name" value="TOPRIM_OLD"/>
</dbReference>
<protein>
    <submittedName>
        <fullName evidence="3">AAA family ATPase</fullName>
    </submittedName>
</protein>
<dbReference type="InterPro" id="IPR051396">
    <property type="entry name" value="Bact_Antivir_Def_Nuclease"/>
</dbReference>
<dbReference type="PANTHER" id="PTHR43581">
    <property type="entry name" value="ATP/GTP PHOSPHATASE"/>
    <property type="match status" value="1"/>
</dbReference>
<reference evidence="3 4" key="1">
    <citation type="submission" date="2023-04" db="EMBL/GenBank/DDBJ databases">
        <title>A novel bacteria isolated from coastal sediment.</title>
        <authorList>
            <person name="Liu X.-J."/>
            <person name="Du Z.-J."/>
        </authorList>
    </citation>
    <scope>NUCLEOTIDE SEQUENCE [LARGE SCALE GENOMIC DNA]</scope>
    <source>
        <strain evidence="3 4">SDUM461004</strain>
    </source>
</reference>
<keyword evidence="4" id="KW-1185">Reference proteome</keyword>
<dbReference type="Proteomes" id="UP001243717">
    <property type="component" value="Unassembled WGS sequence"/>
</dbReference>
<dbReference type="Gene3D" id="3.40.50.300">
    <property type="entry name" value="P-loop containing nucleotide triphosphate hydrolases"/>
    <property type="match status" value="1"/>
</dbReference>
<dbReference type="CDD" id="cd01026">
    <property type="entry name" value="TOPRIM_OLD"/>
    <property type="match status" value="1"/>
</dbReference>
<evidence type="ECO:0000259" key="2">
    <source>
        <dbReference type="Pfam" id="PF20469"/>
    </source>
</evidence>
<dbReference type="RefSeq" id="WP_308984519.1">
    <property type="nucleotide sequence ID" value="NZ_JARXIC010000008.1"/>
</dbReference>
<evidence type="ECO:0000313" key="4">
    <source>
        <dbReference type="Proteomes" id="UP001243717"/>
    </source>
</evidence>
<organism evidence="3 4">
    <name type="scientific">Thalassobacterium sedimentorum</name>
    <dbReference type="NCBI Taxonomy" id="3041258"/>
    <lineage>
        <taxon>Bacteria</taxon>
        <taxon>Pseudomonadati</taxon>
        <taxon>Verrucomicrobiota</taxon>
        <taxon>Opitutia</taxon>
        <taxon>Puniceicoccales</taxon>
        <taxon>Coraliomargaritaceae</taxon>
        <taxon>Thalassobacterium</taxon>
    </lineage>
</organism>
<dbReference type="InterPro" id="IPR027417">
    <property type="entry name" value="P-loop_NTPase"/>
</dbReference>
<evidence type="ECO:0000259" key="1">
    <source>
        <dbReference type="Pfam" id="PF13175"/>
    </source>
</evidence>
<dbReference type="EMBL" id="JARXIC010000008">
    <property type="protein sequence ID" value="MDQ8194036.1"/>
    <property type="molecule type" value="Genomic_DNA"/>
</dbReference>
<feature type="domain" description="OLD protein-like TOPRIM" evidence="2">
    <location>
        <begin position="419"/>
        <end position="482"/>
    </location>
</feature>
<sequence length="680" mass="75451">MNIEAITLSGFRCFGHAPQTVKLSDFTCFIGPNASGKTSCMLALARLFGESGSLRQIQPSDFHLAHDENLTDKPERSLFIEAKIVFAELVDGGGATSAIPEVFNQMIVEEPEGVPYCRVRLEATWHDSGTTTGDAEQSTSWILTSSDDFDTVDQSKRPFKSRDRSLIHLVYIPANRNPNDQIRNASVGRFGRLIQNIELSGQKAELEGHLSALRAGIGELAGVKSINQQIQKAWKSLYSGHVAKDVGFRAVDTEANAVIQLLAPYFMPGEDGRAMTTHDLSDGLRSLFSISLTLGFFRLESLLRSDAEGCGFKSSVTEGLPHLSVFAVEEPENHLSPQYLGAVISEMRALSGEAGVQMLVSSHSPCILARVEPENIRYFLGHEGRSESEVLELSLPEDKSDESYKYVREAVRGHPELYFAKLVILGEGPSEEIVLKRLFEANGMSLDGSFTTVAPLGGRHVNHFWRLLNGLKIPYITLLDLDREKEGAGWGRIQYVRDQLVALYEASPEKLQFHADGGAVESLSNSSYDVLDRNDPKMDMGPWLEFYLKQHGVFFSQPLDLDFSLLENFTLNYQEQAPSGGGPRLPDKIVEPAEYNAAIIRRMKQVLTADAEKAADTCGETYSEEQKALFTWYKYLFVDGSKPVSHMRAMIKLTDQELKDDAPEILKQLIEKAKELTSIA</sequence>
<dbReference type="Pfam" id="PF20469">
    <property type="entry name" value="OLD-like_TOPRIM"/>
    <property type="match status" value="1"/>
</dbReference>
<name>A0ABU1AGS6_9BACT</name>
<accession>A0ABU1AGS6</accession>
<comment type="caution">
    <text evidence="3">The sequence shown here is derived from an EMBL/GenBank/DDBJ whole genome shotgun (WGS) entry which is preliminary data.</text>
</comment>
<dbReference type="SUPFAM" id="SSF52540">
    <property type="entry name" value="P-loop containing nucleoside triphosphate hydrolases"/>
    <property type="match status" value="1"/>
</dbReference>
<dbReference type="PANTHER" id="PTHR43581:SF2">
    <property type="entry name" value="EXCINUCLEASE ATPASE SUBUNIT"/>
    <property type="match status" value="1"/>
</dbReference>
<dbReference type="Pfam" id="PF13175">
    <property type="entry name" value="AAA_15"/>
    <property type="match status" value="1"/>
</dbReference>